<dbReference type="Gene3D" id="3.30.70.890">
    <property type="entry name" value="GHMP kinase, C-terminal domain"/>
    <property type="match status" value="1"/>
</dbReference>
<dbReference type="InterPro" id="IPR020568">
    <property type="entry name" value="Ribosomal_Su5_D2-typ_SF"/>
</dbReference>
<dbReference type="AlphaFoldDB" id="A0AAP9KTB9"/>
<feature type="domain" description="GHMP kinase N-terminal" evidence="7">
    <location>
        <begin position="73"/>
        <end position="161"/>
    </location>
</feature>
<name>A0AAP9KTB9_9BACL</name>
<dbReference type="Proteomes" id="UP000425411">
    <property type="component" value="Chromosome"/>
</dbReference>
<dbReference type="InterPro" id="IPR036554">
    <property type="entry name" value="GHMP_kinase_C_sf"/>
</dbReference>
<evidence type="ECO:0000259" key="7">
    <source>
        <dbReference type="Pfam" id="PF00288"/>
    </source>
</evidence>
<organism evidence="8 9">
    <name type="scientific">Gemella morbillorum</name>
    <dbReference type="NCBI Taxonomy" id="29391"/>
    <lineage>
        <taxon>Bacteria</taxon>
        <taxon>Bacillati</taxon>
        <taxon>Bacillota</taxon>
        <taxon>Bacilli</taxon>
        <taxon>Bacillales</taxon>
        <taxon>Gemellaceae</taxon>
        <taxon>Gemella</taxon>
    </lineage>
</organism>
<keyword evidence="6" id="KW-0067">ATP-binding</keyword>
<dbReference type="PANTHER" id="PTHR31814:SF2">
    <property type="entry name" value="PHOSPHOMEVALONATE KINASE"/>
    <property type="match status" value="1"/>
</dbReference>
<proteinExistence type="predicted"/>
<dbReference type="Gene3D" id="3.30.230.10">
    <property type="match status" value="1"/>
</dbReference>
<dbReference type="GO" id="GO:0004631">
    <property type="term" value="F:phosphomevalonate kinase activity"/>
    <property type="evidence" value="ECO:0007669"/>
    <property type="project" value="UniProtKB-EC"/>
</dbReference>
<reference evidence="8 9" key="1">
    <citation type="submission" date="2019-11" db="EMBL/GenBank/DDBJ databases">
        <title>FDA dAtabase for Regulatory Grade micrObial Sequences (FDA-ARGOS): Supporting development and validation of Infectious Disease Dx tests.</title>
        <authorList>
            <person name="Turner S."/>
            <person name="Byrd R."/>
            <person name="Tallon L."/>
            <person name="Sadzewicz L."/>
            <person name="Vavikolanu K."/>
            <person name="Mehta A."/>
            <person name="Aluvathingal J."/>
            <person name="Nadendla S."/>
            <person name="Myers T."/>
            <person name="Yan Y."/>
            <person name="Sichtig H."/>
        </authorList>
    </citation>
    <scope>NUCLEOTIDE SEQUENCE [LARGE SCALE GENOMIC DNA]</scope>
    <source>
        <strain evidence="8 9">FDAARGOS_741</strain>
    </source>
</reference>
<keyword evidence="3" id="KW-0808">Transferase</keyword>
<comment type="pathway">
    <text evidence="1">Isoprenoid biosynthesis; isopentenyl diphosphate biosynthesis via mevalonate pathway; isopentenyl diphosphate from (R)-mevalonate: step 2/3.</text>
</comment>
<gene>
    <name evidence="8" type="ORF">FOC49_02905</name>
</gene>
<evidence type="ECO:0000313" key="8">
    <source>
        <dbReference type="EMBL" id="QGS08907.1"/>
    </source>
</evidence>
<dbReference type="InterPro" id="IPR035102">
    <property type="entry name" value="Phosphomevalonate_kinase"/>
</dbReference>
<evidence type="ECO:0000256" key="3">
    <source>
        <dbReference type="ARBA" id="ARBA00022679"/>
    </source>
</evidence>
<protein>
    <recommendedName>
        <fullName evidence="2">phosphomevalonate kinase</fullName>
        <ecNumber evidence="2">2.7.4.2</ecNumber>
    </recommendedName>
</protein>
<dbReference type="Pfam" id="PF00288">
    <property type="entry name" value="GHMP_kinases_N"/>
    <property type="match status" value="1"/>
</dbReference>
<dbReference type="SUPFAM" id="SSF55060">
    <property type="entry name" value="GHMP Kinase, C-terminal domain"/>
    <property type="match status" value="1"/>
</dbReference>
<dbReference type="RefSeq" id="WP_004633258.1">
    <property type="nucleotide sequence ID" value="NZ_CP046314.1"/>
</dbReference>
<dbReference type="SUPFAM" id="SSF54211">
    <property type="entry name" value="Ribosomal protein S5 domain 2-like"/>
    <property type="match status" value="1"/>
</dbReference>
<dbReference type="InterPro" id="IPR006204">
    <property type="entry name" value="GHMP_kinase_N_dom"/>
</dbReference>
<dbReference type="InterPro" id="IPR014721">
    <property type="entry name" value="Ribsml_uS5_D2-typ_fold_subgr"/>
</dbReference>
<evidence type="ECO:0000256" key="1">
    <source>
        <dbReference type="ARBA" id="ARBA00005017"/>
    </source>
</evidence>
<dbReference type="EC" id="2.7.4.2" evidence="2"/>
<dbReference type="EMBL" id="CP046314">
    <property type="protein sequence ID" value="QGS08907.1"/>
    <property type="molecule type" value="Genomic_DNA"/>
</dbReference>
<evidence type="ECO:0000256" key="2">
    <source>
        <dbReference type="ARBA" id="ARBA00012958"/>
    </source>
</evidence>
<keyword evidence="5 8" id="KW-0418">Kinase</keyword>
<evidence type="ECO:0000256" key="5">
    <source>
        <dbReference type="ARBA" id="ARBA00022777"/>
    </source>
</evidence>
<sequence length="328" mass="36967">MAEKNNFVHGIAYGKLYIAGEYAILEDYSKALITSVDKKIIAFVEPANEITIFDTVHKISIGLYEKNDNFKLIQEFLIFLQQYTQSNKKFALTIYNELHGEDKKYGLGSSGAVLVAIAKAMLNFEKIKFDDITIFKLVTLFNLTHNISGSMGDVAASLTKGITYYQKFNSSSVKELIANHSIVETINTDWDGLIIKNIVPKALINVFARWTGESVDTKEHVKLWKENKDNFKEEYSKFVSKSNSLVTDLAVNLSDGNTSEVLENFRQLRNNLHYLESFSNIPMETITMKKYIDTYPAGKQSGSGSGDIVLGFDKSDAQFNLILNLEKL</sequence>
<evidence type="ECO:0000256" key="6">
    <source>
        <dbReference type="ARBA" id="ARBA00022840"/>
    </source>
</evidence>
<accession>A0AAP9KTB9</accession>
<keyword evidence="9" id="KW-1185">Reference proteome</keyword>
<dbReference type="GO" id="GO:0005524">
    <property type="term" value="F:ATP binding"/>
    <property type="evidence" value="ECO:0007669"/>
    <property type="project" value="UniProtKB-KW"/>
</dbReference>
<evidence type="ECO:0000256" key="4">
    <source>
        <dbReference type="ARBA" id="ARBA00022741"/>
    </source>
</evidence>
<evidence type="ECO:0000313" key="9">
    <source>
        <dbReference type="Proteomes" id="UP000425411"/>
    </source>
</evidence>
<dbReference type="PANTHER" id="PTHR31814">
    <property type="match status" value="1"/>
</dbReference>
<keyword evidence="4" id="KW-0547">Nucleotide-binding</keyword>